<keyword evidence="1" id="KW-0547">Nucleotide-binding</keyword>
<evidence type="ECO:0000256" key="2">
    <source>
        <dbReference type="ARBA" id="ARBA00022840"/>
    </source>
</evidence>
<dbReference type="RefSeq" id="XP_016650682.1">
    <property type="nucleotide sequence ID" value="XM_016795196.1"/>
</dbReference>
<dbReference type="PANTHER" id="PTHR27005">
    <property type="entry name" value="WALL-ASSOCIATED RECEPTOR KINASE-LIKE 21"/>
    <property type="match status" value="1"/>
</dbReference>
<dbReference type="GeneID" id="103335108"/>
<evidence type="ECO:0000259" key="3">
    <source>
        <dbReference type="PROSITE" id="PS50011"/>
    </source>
</evidence>
<accession>A0ABM1LTF5</accession>
<dbReference type="InterPro" id="IPR045274">
    <property type="entry name" value="WAK-like"/>
</dbReference>
<sequence length="334" mass="37729">MPILVERDTDNGSSFLKNGSMLLENLIASCGAKFTNPIRTYSADELIRATNNFDPSCMIDGGRNYQMFRGFLDGRSIVVKKFMWENYEDEARSLAICDIIISMQVSNHNNVLKLLGCCLEFPVPALVHENAAKGVLNSRGGLGPNDQSLLPWKTRLRIAKQLANVLTYLHTAFPRTIIHRSLTPSCIFLDHDFVPKLSNFSLSVTIPRDVTTVRGTLGYLDPAYRMYFHISEKTDVYGLGMLLLVFLTGQREALKFYLPGDEQNIPYASASDGQIQETVDPKIFEEVGEDEKARQDLHDFTALALLCTRYRSELRPDMIDVAKELMRIEKSMFP</sequence>
<keyword evidence="4" id="KW-1185">Reference proteome</keyword>
<feature type="domain" description="Protein kinase" evidence="3">
    <location>
        <begin position="53"/>
        <end position="334"/>
    </location>
</feature>
<dbReference type="Gene3D" id="3.30.200.20">
    <property type="entry name" value="Phosphorylase Kinase, domain 1"/>
    <property type="match status" value="1"/>
</dbReference>
<gene>
    <name evidence="5" type="primary">LOC103335108</name>
</gene>
<dbReference type="PANTHER" id="PTHR27005:SF466">
    <property type="entry name" value="NON-FUNCTIONAL PSEUDOKINASE ZED1-LIKE"/>
    <property type="match status" value="1"/>
</dbReference>
<evidence type="ECO:0000313" key="5">
    <source>
        <dbReference type="RefSeq" id="XP_016650682.1"/>
    </source>
</evidence>
<evidence type="ECO:0000256" key="1">
    <source>
        <dbReference type="ARBA" id="ARBA00022741"/>
    </source>
</evidence>
<organism evidence="4 5">
    <name type="scientific">Prunus mume</name>
    <name type="common">Japanese apricot</name>
    <name type="synonym">Armeniaca mume</name>
    <dbReference type="NCBI Taxonomy" id="102107"/>
    <lineage>
        <taxon>Eukaryota</taxon>
        <taxon>Viridiplantae</taxon>
        <taxon>Streptophyta</taxon>
        <taxon>Embryophyta</taxon>
        <taxon>Tracheophyta</taxon>
        <taxon>Spermatophyta</taxon>
        <taxon>Magnoliopsida</taxon>
        <taxon>eudicotyledons</taxon>
        <taxon>Gunneridae</taxon>
        <taxon>Pentapetalae</taxon>
        <taxon>rosids</taxon>
        <taxon>fabids</taxon>
        <taxon>Rosales</taxon>
        <taxon>Rosaceae</taxon>
        <taxon>Amygdaloideae</taxon>
        <taxon>Amygdaleae</taxon>
        <taxon>Prunus</taxon>
    </lineage>
</organism>
<name>A0ABM1LTF5_PRUMU</name>
<dbReference type="SUPFAM" id="SSF56112">
    <property type="entry name" value="Protein kinase-like (PK-like)"/>
    <property type="match status" value="1"/>
</dbReference>
<reference evidence="4" key="1">
    <citation type="journal article" date="2012" name="Nat. Commun.">
        <title>The genome of Prunus mume.</title>
        <authorList>
            <person name="Zhang Q."/>
            <person name="Chen W."/>
            <person name="Sun L."/>
            <person name="Zhao F."/>
            <person name="Huang B."/>
            <person name="Yang W."/>
            <person name="Tao Y."/>
            <person name="Wang J."/>
            <person name="Yuan Z."/>
            <person name="Fan G."/>
            <person name="Xing Z."/>
            <person name="Han C."/>
            <person name="Pan H."/>
            <person name="Zhong X."/>
            <person name="Shi W."/>
            <person name="Liang X."/>
            <person name="Du D."/>
            <person name="Sun F."/>
            <person name="Xu Z."/>
            <person name="Hao R."/>
            <person name="Lv T."/>
            <person name="Lv Y."/>
            <person name="Zheng Z."/>
            <person name="Sun M."/>
            <person name="Luo L."/>
            <person name="Cai M."/>
            <person name="Gao Y."/>
            <person name="Wang J."/>
            <person name="Yin Y."/>
            <person name="Xu X."/>
            <person name="Cheng T."/>
            <person name="Wang J."/>
        </authorList>
    </citation>
    <scope>NUCLEOTIDE SEQUENCE [LARGE SCALE GENOMIC DNA]</scope>
</reference>
<dbReference type="InterPro" id="IPR000719">
    <property type="entry name" value="Prot_kinase_dom"/>
</dbReference>
<keyword evidence="2" id="KW-0067">ATP-binding</keyword>
<protein>
    <submittedName>
        <fullName evidence="5">Non-functional pseudokinase ZED1-like isoform X2</fullName>
    </submittedName>
</protein>
<dbReference type="Pfam" id="PF00069">
    <property type="entry name" value="Pkinase"/>
    <property type="match status" value="1"/>
</dbReference>
<dbReference type="Proteomes" id="UP000694861">
    <property type="component" value="Linkage group LG6"/>
</dbReference>
<proteinExistence type="predicted"/>
<evidence type="ECO:0000313" key="4">
    <source>
        <dbReference type="Proteomes" id="UP000694861"/>
    </source>
</evidence>
<reference evidence="5" key="2">
    <citation type="submission" date="2025-08" db="UniProtKB">
        <authorList>
            <consortium name="RefSeq"/>
        </authorList>
    </citation>
    <scope>IDENTIFICATION</scope>
</reference>
<dbReference type="InterPro" id="IPR011009">
    <property type="entry name" value="Kinase-like_dom_sf"/>
</dbReference>
<dbReference type="Gene3D" id="1.10.510.10">
    <property type="entry name" value="Transferase(Phosphotransferase) domain 1"/>
    <property type="match status" value="1"/>
</dbReference>
<dbReference type="PROSITE" id="PS50011">
    <property type="entry name" value="PROTEIN_KINASE_DOM"/>
    <property type="match status" value="1"/>
</dbReference>